<dbReference type="GO" id="GO:0006298">
    <property type="term" value="P:mismatch repair"/>
    <property type="evidence" value="ECO:0007669"/>
    <property type="project" value="UniProtKB-UniRule"/>
</dbReference>
<comment type="similarity">
    <text evidence="6">Belongs to the vsr family.</text>
</comment>
<evidence type="ECO:0000256" key="6">
    <source>
        <dbReference type="PIRNR" id="PIRNR018267"/>
    </source>
</evidence>
<dbReference type="Gene3D" id="3.40.960.10">
    <property type="entry name" value="VSR Endonuclease"/>
    <property type="match status" value="1"/>
</dbReference>
<dbReference type="CDD" id="cd00221">
    <property type="entry name" value="Vsr"/>
    <property type="match status" value="1"/>
</dbReference>
<keyword evidence="5 6" id="KW-0234">DNA repair</keyword>
<keyword evidence="1 6" id="KW-0540">Nuclease</keyword>
<dbReference type="GO" id="GO:0016787">
    <property type="term" value="F:hydrolase activity"/>
    <property type="evidence" value="ECO:0007669"/>
    <property type="project" value="UniProtKB-KW"/>
</dbReference>
<dbReference type="EMBL" id="CP157948">
    <property type="protein sequence ID" value="XBS89934.1"/>
    <property type="molecule type" value="Genomic_DNA"/>
</dbReference>
<protein>
    <recommendedName>
        <fullName evidence="6">Very short patch repair endonuclease</fullName>
        <ecNumber evidence="6">3.1.-.-</ecNumber>
    </recommendedName>
</protein>
<evidence type="ECO:0000256" key="4">
    <source>
        <dbReference type="ARBA" id="ARBA00022801"/>
    </source>
</evidence>
<keyword evidence="3 6" id="KW-0227">DNA damage</keyword>
<dbReference type="AlphaFoldDB" id="A0AAU7QJV4"/>
<evidence type="ECO:0000256" key="3">
    <source>
        <dbReference type="ARBA" id="ARBA00022763"/>
    </source>
</evidence>
<dbReference type="REBASE" id="838814">
    <property type="entry name" value="V.RspIGA10ORF16305P"/>
</dbReference>
<proteinExistence type="inferred from homology"/>
<accession>A0AAU7QJV4</accession>
<sequence>MADFLTAAERSERMSRIRGQNTKPELLVRKFLHQQGFRYRLHVKELPGRPDLVLPKYGTTVFVDGCFWHGHSCQGGRVPATNTSFWKDKISTNQDRDRRNRRALRRGGWRVIHIWECQLSTKVKRDKALTRLASKIRAMPTSVAK</sequence>
<evidence type="ECO:0000256" key="5">
    <source>
        <dbReference type="ARBA" id="ARBA00023204"/>
    </source>
</evidence>
<evidence type="ECO:0000256" key="2">
    <source>
        <dbReference type="ARBA" id="ARBA00022759"/>
    </source>
</evidence>
<dbReference type="InterPro" id="IPR011335">
    <property type="entry name" value="Restrct_endonuc-II-like"/>
</dbReference>
<dbReference type="EC" id="3.1.-.-" evidence="6"/>
<dbReference type="SUPFAM" id="SSF52980">
    <property type="entry name" value="Restriction endonuclease-like"/>
    <property type="match status" value="1"/>
</dbReference>
<gene>
    <name evidence="7" type="ORF">ABNK63_16310</name>
</gene>
<evidence type="ECO:0000313" key="7">
    <source>
        <dbReference type="EMBL" id="XBS89934.1"/>
    </source>
</evidence>
<keyword evidence="2 6" id="KW-0255">Endonuclease</keyword>
<dbReference type="NCBIfam" id="TIGR00632">
    <property type="entry name" value="vsr"/>
    <property type="match status" value="1"/>
</dbReference>
<dbReference type="InterPro" id="IPR004603">
    <property type="entry name" value="DNA_mismatch_endonuc_vsr"/>
</dbReference>
<evidence type="ECO:0000256" key="1">
    <source>
        <dbReference type="ARBA" id="ARBA00022722"/>
    </source>
</evidence>
<dbReference type="RefSeq" id="WP_350016227.1">
    <property type="nucleotide sequence ID" value="NZ_CP157948.1"/>
</dbReference>
<keyword evidence="4 6" id="KW-0378">Hydrolase</keyword>
<dbReference type="Pfam" id="PF03852">
    <property type="entry name" value="Vsr"/>
    <property type="match status" value="1"/>
</dbReference>
<dbReference type="PIRSF" id="PIRSF018267">
    <property type="entry name" value="VSR_endonuc"/>
    <property type="match status" value="1"/>
</dbReference>
<reference evidence="7" key="1">
    <citation type="submission" date="2024-06" db="EMBL/GenBank/DDBJ databases">
        <authorList>
            <person name="Sun Y."/>
        </authorList>
    </citation>
    <scope>NUCLEOTIDE SEQUENCE</scope>
    <source>
        <strain evidence="7">IGA1.0</strain>
    </source>
</reference>
<organism evidence="7">
    <name type="scientific">Rhodanobacter sp. IGA1.0</name>
    <dbReference type="NCBI Taxonomy" id="3158582"/>
    <lineage>
        <taxon>Bacteria</taxon>
        <taxon>Pseudomonadati</taxon>
        <taxon>Pseudomonadota</taxon>
        <taxon>Gammaproteobacteria</taxon>
        <taxon>Lysobacterales</taxon>
        <taxon>Rhodanobacteraceae</taxon>
        <taxon>Rhodanobacter</taxon>
    </lineage>
</organism>
<name>A0AAU7QJV4_9GAMM</name>
<dbReference type="GO" id="GO:0004519">
    <property type="term" value="F:endonuclease activity"/>
    <property type="evidence" value="ECO:0007669"/>
    <property type="project" value="UniProtKB-KW"/>
</dbReference>
<comment type="function">
    <text evidence="6">May nick specific sequences that contain T:G mispairs resulting from m5C-deamination.</text>
</comment>